<feature type="signal peptide" evidence="2">
    <location>
        <begin position="1"/>
        <end position="18"/>
    </location>
</feature>
<feature type="chain" id="PRO_5047284588" evidence="2">
    <location>
        <begin position="19"/>
        <end position="300"/>
    </location>
</feature>
<sequence length="300" mass="32291">MFAFAWTACHLWVQQCRVQCGRPACEQVDDSSVWGPSQATFPETAPPRRSAHRSSAPFGALTTTCTMPVLAAEDTGDTVSAFLEAEGKETERPLHSPEELSPSLIKDTRVAVVWNRWSYLRGGLQERFEEGAPIGELEPDQPDNNCLLIEATYFTVLFMPSVAPQPAYAPLTGSEGDLRSTSARRQGTLALDRPNFSSAARPRLERGLEIPANSETEQQRTEAASSGRGREAARRGAAHPPRNRGAAPSTNPRFQPRAPAGPPQPRSAPGSGAGTSDAERSFQSSDPLKKQDPLAGADGD</sequence>
<feature type="compositionally biased region" description="Low complexity" evidence="1">
    <location>
        <begin position="238"/>
        <end position="247"/>
    </location>
</feature>
<evidence type="ECO:0000313" key="4">
    <source>
        <dbReference type="Proteomes" id="UP001176941"/>
    </source>
</evidence>
<name>A0ABN8Y7P6_RANTA</name>
<keyword evidence="2" id="KW-0732">Signal</keyword>
<feature type="region of interest" description="Disordered" evidence="1">
    <location>
        <begin position="172"/>
        <end position="300"/>
    </location>
</feature>
<accession>A0ABN8Y7P6</accession>
<reference evidence="3" key="1">
    <citation type="submission" date="2023-04" db="EMBL/GenBank/DDBJ databases">
        <authorList>
            <consortium name="ELIXIR-Norway"/>
        </authorList>
    </citation>
    <scope>NUCLEOTIDE SEQUENCE [LARGE SCALE GENOMIC DNA]</scope>
</reference>
<evidence type="ECO:0000256" key="1">
    <source>
        <dbReference type="SAM" id="MobiDB-lite"/>
    </source>
</evidence>
<protein>
    <submittedName>
        <fullName evidence="3">Uncharacterized protein</fullName>
    </submittedName>
</protein>
<dbReference type="EMBL" id="OX459951">
    <property type="protein sequence ID" value="CAI9157256.1"/>
    <property type="molecule type" value="Genomic_DNA"/>
</dbReference>
<organism evidence="3 4">
    <name type="scientific">Rangifer tarandus platyrhynchus</name>
    <name type="common">Svalbard reindeer</name>
    <dbReference type="NCBI Taxonomy" id="3082113"/>
    <lineage>
        <taxon>Eukaryota</taxon>
        <taxon>Metazoa</taxon>
        <taxon>Chordata</taxon>
        <taxon>Craniata</taxon>
        <taxon>Vertebrata</taxon>
        <taxon>Euteleostomi</taxon>
        <taxon>Mammalia</taxon>
        <taxon>Eutheria</taxon>
        <taxon>Laurasiatheria</taxon>
        <taxon>Artiodactyla</taxon>
        <taxon>Ruminantia</taxon>
        <taxon>Pecora</taxon>
        <taxon>Cervidae</taxon>
        <taxon>Odocoileinae</taxon>
        <taxon>Rangifer</taxon>
    </lineage>
</organism>
<proteinExistence type="predicted"/>
<dbReference type="Proteomes" id="UP001176941">
    <property type="component" value="Chromosome 15"/>
</dbReference>
<keyword evidence="4" id="KW-1185">Reference proteome</keyword>
<gene>
    <name evidence="3" type="ORF">MRATA1EN1_LOCUS6218</name>
</gene>
<evidence type="ECO:0000256" key="2">
    <source>
        <dbReference type="SAM" id="SignalP"/>
    </source>
</evidence>
<evidence type="ECO:0000313" key="3">
    <source>
        <dbReference type="EMBL" id="CAI9157256.1"/>
    </source>
</evidence>